<evidence type="ECO:0008006" key="4">
    <source>
        <dbReference type="Google" id="ProtNLM"/>
    </source>
</evidence>
<evidence type="ECO:0000313" key="3">
    <source>
        <dbReference type="Proteomes" id="UP001499987"/>
    </source>
</evidence>
<feature type="region of interest" description="Disordered" evidence="1">
    <location>
        <begin position="1"/>
        <end position="56"/>
    </location>
</feature>
<feature type="compositionally biased region" description="Basic and acidic residues" evidence="1">
    <location>
        <begin position="102"/>
        <end position="119"/>
    </location>
</feature>
<organism evidence="2 3">
    <name type="scientific">Kitasatospora arboriphila</name>
    <dbReference type="NCBI Taxonomy" id="258052"/>
    <lineage>
        <taxon>Bacteria</taxon>
        <taxon>Bacillati</taxon>
        <taxon>Actinomycetota</taxon>
        <taxon>Actinomycetes</taxon>
        <taxon>Kitasatosporales</taxon>
        <taxon>Streptomycetaceae</taxon>
        <taxon>Kitasatospora</taxon>
    </lineage>
</organism>
<gene>
    <name evidence="2" type="ORF">GCM10009663_52980</name>
</gene>
<reference evidence="3" key="1">
    <citation type="journal article" date="2019" name="Int. J. Syst. Evol. Microbiol.">
        <title>The Global Catalogue of Microorganisms (GCM) 10K type strain sequencing project: providing services to taxonomists for standard genome sequencing and annotation.</title>
        <authorList>
            <consortium name="The Broad Institute Genomics Platform"/>
            <consortium name="The Broad Institute Genome Sequencing Center for Infectious Disease"/>
            <person name="Wu L."/>
            <person name="Ma J."/>
        </authorList>
    </citation>
    <scope>NUCLEOTIDE SEQUENCE [LARGE SCALE GENOMIC DNA]</scope>
    <source>
        <strain evidence="3">JCM 13002</strain>
    </source>
</reference>
<feature type="region of interest" description="Disordered" evidence="1">
    <location>
        <begin position="102"/>
        <end position="126"/>
    </location>
</feature>
<keyword evidence="3" id="KW-1185">Reference proteome</keyword>
<comment type="caution">
    <text evidence="2">The sequence shown here is derived from an EMBL/GenBank/DDBJ whole genome shotgun (WGS) entry which is preliminary data.</text>
</comment>
<name>A0ABP4EDL3_9ACTN</name>
<evidence type="ECO:0000256" key="1">
    <source>
        <dbReference type="SAM" id="MobiDB-lite"/>
    </source>
</evidence>
<sequence length="126" mass="13691">MPRVYPSAPQRPGRAGGRRAGAARVVRRVYGRGAGKGSPRTTKRTGAAHMPMGFGRKATGKPGEWFYCIKHGKVEEGPECPAKDRLGPYATPGEAAAALEIAAERNREWQNDPRWHDGPPEDADED</sequence>
<accession>A0ABP4EDL3</accession>
<protein>
    <recommendedName>
        <fullName evidence="4">SPOR domain-containing protein</fullName>
    </recommendedName>
</protein>
<dbReference type="EMBL" id="BAAALD010000061">
    <property type="protein sequence ID" value="GAA1104073.1"/>
    <property type="molecule type" value="Genomic_DNA"/>
</dbReference>
<dbReference type="Proteomes" id="UP001499987">
    <property type="component" value="Unassembled WGS sequence"/>
</dbReference>
<proteinExistence type="predicted"/>
<evidence type="ECO:0000313" key="2">
    <source>
        <dbReference type="EMBL" id="GAA1104073.1"/>
    </source>
</evidence>